<feature type="signal peptide" evidence="1">
    <location>
        <begin position="1"/>
        <end position="21"/>
    </location>
</feature>
<evidence type="ECO:0000313" key="2">
    <source>
        <dbReference type="EMBL" id="EMD01001.1"/>
    </source>
</evidence>
<dbReference type="GeneID" id="19109706"/>
<dbReference type="HOGENOM" id="CLU_1315167_0_0_1"/>
<proteinExistence type="predicted"/>
<dbReference type="KEGG" id="bcom:BAUCODRAFT_20973"/>
<dbReference type="PANTHER" id="PTHR39599:SF1">
    <property type="entry name" value="GPI-ANCHORED PROTEIN (EUROFUNG)"/>
    <property type="match status" value="1"/>
</dbReference>
<keyword evidence="1" id="KW-0732">Signal</keyword>
<dbReference type="RefSeq" id="XP_007672185.1">
    <property type="nucleotide sequence ID" value="XM_007673995.1"/>
</dbReference>
<dbReference type="OrthoDB" id="5410926at2759"/>
<organism evidence="2 3">
    <name type="scientific">Baudoinia panamericana (strain UAMH 10762)</name>
    <name type="common">Angels' share fungus</name>
    <name type="synonym">Baudoinia compniacensis (strain UAMH 10762)</name>
    <dbReference type="NCBI Taxonomy" id="717646"/>
    <lineage>
        <taxon>Eukaryota</taxon>
        <taxon>Fungi</taxon>
        <taxon>Dikarya</taxon>
        <taxon>Ascomycota</taxon>
        <taxon>Pezizomycotina</taxon>
        <taxon>Dothideomycetes</taxon>
        <taxon>Dothideomycetidae</taxon>
        <taxon>Mycosphaerellales</taxon>
        <taxon>Teratosphaeriaceae</taxon>
        <taxon>Baudoinia</taxon>
    </lineage>
</organism>
<protein>
    <submittedName>
        <fullName evidence="2">Uncharacterized protein</fullName>
    </submittedName>
</protein>
<reference evidence="2 3" key="1">
    <citation type="journal article" date="2012" name="PLoS Pathog.">
        <title>Diverse lifestyles and strategies of plant pathogenesis encoded in the genomes of eighteen Dothideomycetes fungi.</title>
        <authorList>
            <person name="Ohm R.A."/>
            <person name="Feau N."/>
            <person name="Henrissat B."/>
            <person name="Schoch C.L."/>
            <person name="Horwitz B.A."/>
            <person name="Barry K.W."/>
            <person name="Condon B.J."/>
            <person name="Copeland A.C."/>
            <person name="Dhillon B."/>
            <person name="Glaser F."/>
            <person name="Hesse C.N."/>
            <person name="Kosti I."/>
            <person name="LaButti K."/>
            <person name="Lindquist E.A."/>
            <person name="Lucas S."/>
            <person name="Salamov A.A."/>
            <person name="Bradshaw R.E."/>
            <person name="Ciuffetti L."/>
            <person name="Hamelin R.C."/>
            <person name="Kema G.H.J."/>
            <person name="Lawrence C."/>
            <person name="Scott J.A."/>
            <person name="Spatafora J.W."/>
            <person name="Turgeon B.G."/>
            <person name="de Wit P.J.G.M."/>
            <person name="Zhong S."/>
            <person name="Goodwin S.B."/>
            <person name="Grigoriev I.V."/>
        </authorList>
    </citation>
    <scope>NUCLEOTIDE SEQUENCE [LARGE SCALE GENOMIC DNA]</scope>
    <source>
        <strain evidence="2 3">UAMH 10762</strain>
    </source>
</reference>
<dbReference type="PANTHER" id="PTHR39599">
    <property type="entry name" value="GPI-ANCHORED PROTEIN (EUROFUNG)-RELATED-RELATED"/>
    <property type="match status" value="1"/>
</dbReference>
<accession>M2NP44</accession>
<feature type="chain" id="PRO_5004021813" evidence="1">
    <location>
        <begin position="22"/>
        <end position="218"/>
    </location>
</feature>
<dbReference type="eggNOG" id="ENOG502SQGD">
    <property type="taxonomic scope" value="Eukaryota"/>
</dbReference>
<evidence type="ECO:0000256" key="1">
    <source>
        <dbReference type="SAM" id="SignalP"/>
    </source>
</evidence>
<dbReference type="STRING" id="717646.M2NP44"/>
<keyword evidence="3" id="KW-1185">Reference proteome</keyword>
<evidence type="ECO:0000313" key="3">
    <source>
        <dbReference type="Proteomes" id="UP000011761"/>
    </source>
</evidence>
<gene>
    <name evidence="2" type="ORF">BAUCODRAFT_20973</name>
</gene>
<dbReference type="AlphaFoldDB" id="M2NP44"/>
<name>M2NP44_BAUPA</name>
<dbReference type="OMA" id="YAGHVAC"/>
<dbReference type="EMBL" id="KB445550">
    <property type="protein sequence ID" value="EMD01001.1"/>
    <property type="molecule type" value="Genomic_DNA"/>
</dbReference>
<dbReference type="Proteomes" id="UP000011761">
    <property type="component" value="Unassembled WGS sequence"/>
</dbReference>
<sequence length="218" mass="21620">MRSTFLPPTLLLLAATTTTNAFLLPDFQPFLSALPITLQDYLPFSLIDTNATYQDDLRKRQQTSNACPTLFKSCANLGAPQLCCASGAVCSADFAGHVACCPSGAACSGTISGVITAGTVASDGSLIGGAAATTGGLASASTTTPFQTAATTTGTSTGGNGLVIATTGSTVGTTAGTTGGGFILAGSSTVATPGSGVRRAEVPVVVKVMLRALEYLPI</sequence>